<evidence type="ECO:0000256" key="6">
    <source>
        <dbReference type="ARBA" id="ARBA00022737"/>
    </source>
</evidence>
<protein>
    <submittedName>
        <fullName evidence="10">Ca2+-binding RTX toxin-like protein</fullName>
    </submittedName>
</protein>
<evidence type="ECO:0000256" key="2">
    <source>
        <dbReference type="ARBA" id="ARBA00004613"/>
    </source>
</evidence>
<evidence type="ECO:0000313" key="11">
    <source>
        <dbReference type="Proteomes" id="UP000318529"/>
    </source>
</evidence>
<dbReference type="PRINTS" id="PR00313">
    <property type="entry name" value="CABNDNGRPT"/>
</dbReference>
<keyword evidence="5" id="KW-0732">Signal</keyword>
<name>A0A560BW71_AZOBR</name>
<dbReference type="PANTHER" id="PTHR38340">
    <property type="entry name" value="S-LAYER PROTEIN"/>
    <property type="match status" value="1"/>
</dbReference>
<comment type="subcellular location">
    <subcellularLocation>
        <location evidence="1">Membrane</location>
    </subcellularLocation>
    <subcellularLocation>
        <location evidence="2">Secreted</location>
    </subcellularLocation>
</comment>
<evidence type="ECO:0000256" key="3">
    <source>
        <dbReference type="ARBA" id="ARBA00022525"/>
    </source>
</evidence>
<keyword evidence="4" id="KW-0800">Toxin</keyword>
<accession>A0A560BW71</accession>
<evidence type="ECO:0000256" key="8">
    <source>
        <dbReference type="ARBA" id="ARBA00023136"/>
    </source>
</evidence>
<dbReference type="EMBL" id="VITH01000017">
    <property type="protein sequence ID" value="TWA76866.1"/>
    <property type="molecule type" value="Genomic_DNA"/>
</dbReference>
<dbReference type="GO" id="GO:0005576">
    <property type="term" value="C:extracellular region"/>
    <property type="evidence" value="ECO:0007669"/>
    <property type="project" value="UniProtKB-SubCell"/>
</dbReference>
<dbReference type="AlphaFoldDB" id="A0A560BW71"/>
<proteinExistence type="predicted"/>
<evidence type="ECO:0000313" key="10">
    <source>
        <dbReference type="EMBL" id="TWA76866.1"/>
    </source>
</evidence>
<feature type="region of interest" description="Disordered" evidence="9">
    <location>
        <begin position="789"/>
        <end position="836"/>
    </location>
</feature>
<dbReference type="Gene3D" id="2.160.20.160">
    <property type="match status" value="1"/>
</dbReference>
<dbReference type="InterPro" id="IPR001343">
    <property type="entry name" value="Hemolysn_Ca-bd"/>
</dbReference>
<dbReference type="Proteomes" id="UP000318529">
    <property type="component" value="Unassembled WGS sequence"/>
</dbReference>
<dbReference type="PANTHER" id="PTHR38340:SF1">
    <property type="entry name" value="S-LAYER PROTEIN"/>
    <property type="match status" value="1"/>
</dbReference>
<dbReference type="PRINTS" id="PR01488">
    <property type="entry name" value="RTXTOXINA"/>
</dbReference>
<dbReference type="RefSeq" id="WP_145689788.1">
    <property type="nucleotide sequence ID" value="NZ_VITH01000017.1"/>
</dbReference>
<dbReference type="InterPro" id="IPR018511">
    <property type="entry name" value="Hemolysin-typ_Ca-bd_CS"/>
</dbReference>
<dbReference type="InterPro" id="IPR013517">
    <property type="entry name" value="FG-GAP"/>
</dbReference>
<dbReference type="InterPro" id="IPR050557">
    <property type="entry name" value="RTX_toxin/Mannuronan_C5-epim"/>
</dbReference>
<evidence type="ECO:0000256" key="5">
    <source>
        <dbReference type="ARBA" id="ARBA00022729"/>
    </source>
</evidence>
<keyword evidence="8" id="KW-0472">Membrane</keyword>
<dbReference type="InterPro" id="IPR003995">
    <property type="entry name" value="RTX_toxin_determinant-A"/>
</dbReference>
<dbReference type="Pfam" id="PF13517">
    <property type="entry name" value="FG-GAP_3"/>
    <property type="match status" value="2"/>
</dbReference>
<sequence length="1199" mass="122264">MASPLNPVGTSIVGTNNNDTLTGSSSDDILLGLLGADRLVGGAGNDTLRGGLGTDAMDGGAGDDWLVVADTFQGSENSGYAESYVGGSGYDVILAAGNLANSTMEGIEEIQHFGGNLILPSTLPSELRLVRPFKAETVEAITVGYGTDGITDLSQVTVERIREIRVAGKGVMGTAGADLIMNYSTDTGPTLQGGAGNDTVFSSFSGSGGREILLDGGDGDDLIVHFAGGAPTVQGTIVGGAGYDTLFLNTGTFLGTVSGVEEALGSLSLTPAEFANIPLYRGSSSFDRLTLASAGSADFSAVTLKSIEEIAGSNGNDTIIGSAGADSINGGRGADLLQGGNGDDSLVGGGGSDTLDGGEGIDTAVFPQTLEIVPGTRRYQITVSGSDVIVTGADSSGNNSVVTLRNIERLQFRNDIYDLNLQLLGSAQTLTGTGLSETLTGGAFSDVLHSNGGNDSLIGGDGDDTLNGHVGNDTLIGGAGNDRLADYPGGLLGGGINLLDGGAGDDIFELSGKSTDLPDTVRGGSGYDVLIINGGYASHVIVEDVEELQLSANQFVRMSPDVINGFSAIISARSSGYIQPISTIELAQAGLVDLSGKTVLLGTLRGSGLADTLIAPSTGGVTLDGAEGNDTLTGGEGNDTLIGGFGTDSLSGGAGDDRFILTFRDAGLAETIEGGSGHDVLSLFGGDDPVDKLPSGTADDFSHLTVGAVEELWIGSDAYGGNISLLLHPDTLGNFVRFVDATQEVNNNDYTPITLRFSASGTLDLSGTELLGDFRFVGAAGADTITGSTGSDILSGGSGDDRFAGGGGRDSLSGDSGDDRLEGGDGDDTLLGGAGNDTLVGGSGTDVAVFNGAYANYEITRDGGTLTVRDKIGSNGTDTLSGIEQLTFSDRTIAAPTGPAPRLDFDGNGRADLVWQNAQGGLTLWSMNGAQATATFMGDAGSTDWRPAGFKDFSGDGKADILWRSQSAGIMSLWTMDGQGGVAAVSAVGDPGSTDWQVAATQDFTGDGQTDILWRSASQGIMSLWTMNGTSVAAVSAVGDPGSTDWQIAAVEDFSGDGRPDILWRSASQGNMSLWTMNGTQVSKVSVVGDPGSLDWQIAGTADFTGDGQTDILWRSQSTGTMSLWEMHGTDVFKVQPVGDPGSTDWQIAKLDDFTGDGQTDILWRSQSSGTLSLWSMNGITVQSAQMMDAAPQQGWSLL</sequence>
<evidence type="ECO:0000256" key="7">
    <source>
        <dbReference type="ARBA" id="ARBA00023026"/>
    </source>
</evidence>
<dbReference type="GO" id="GO:0016020">
    <property type="term" value="C:membrane"/>
    <property type="evidence" value="ECO:0007669"/>
    <property type="project" value="UniProtKB-SubCell"/>
</dbReference>
<dbReference type="GO" id="GO:0005509">
    <property type="term" value="F:calcium ion binding"/>
    <property type="evidence" value="ECO:0007669"/>
    <property type="project" value="InterPro"/>
</dbReference>
<gene>
    <name evidence="10" type="ORF">FBZ83_1177</name>
</gene>
<evidence type="ECO:0000256" key="9">
    <source>
        <dbReference type="SAM" id="MobiDB-lite"/>
    </source>
</evidence>
<reference evidence="10 11" key="1">
    <citation type="submission" date="2019-06" db="EMBL/GenBank/DDBJ databases">
        <title>Genomic Encyclopedia of Type Strains, Phase IV (KMG-V): Genome sequencing to study the core and pangenomes of soil and plant-associated prokaryotes.</title>
        <authorList>
            <person name="Whitman W."/>
        </authorList>
    </citation>
    <scope>NUCLEOTIDE SEQUENCE [LARGE SCALE GENOMIC DNA]</scope>
    <source>
        <strain evidence="10 11">BR 11650</strain>
    </source>
</reference>
<dbReference type="GO" id="GO:0090729">
    <property type="term" value="F:toxin activity"/>
    <property type="evidence" value="ECO:0007669"/>
    <property type="project" value="UniProtKB-KW"/>
</dbReference>
<evidence type="ECO:0000256" key="1">
    <source>
        <dbReference type="ARBA" id="ARBA00004370"/>
    </source>
</evidence>
<dbReference type="InterPro" id="IPR028994">
    <property type="entry name" value="Integrin_alpha_N"/>
</dbReference>
<dbReference type="Pfam" id="PF00353">
    <property type="entry name" value="HemolysinCabind"/>
    <property type="match status" value="9"/>
</dbReference>
<keyword evidence="7" id="KW-0843">Virulence</keyword>
<dbReference type="InterPro" id="IPR011049">
    <property type="entry name" value="Serralysin-like_metalloprot_C"/>
</dbReference>
<evidence type="ECO:0000256" key="4">
    <source>
        <dbReference type="ARBA" id="ARBA00022656"/>
    </source>
</evidence>
<dbReference type="SUPFAM" id="SSF69318">
    <property type="entry name" value="Integrin alpha N-terminal domain"/>
    <property type="match status" value="1"/>
</dbReference>
<organism evidence="10 11">
    <name type="scientific">Azospirillum brasilense</name>
    <dbReference type="NCBI Taxonomy" id="192"/>
    <lineage>
        <taxon>Bacteria</taxon>
        <taxon>Pseudomonadati</taxon>
        <taxon>Pseudomonadota</taxon>
        <taxon>Alphaproteobacteria</taxon>
        <taxon>Rhodospirillales</taxon>
        <taxon>Azospirillaceae</taxon>
        <taxon>Azospirillum</taxon>
    </lineage>
</organism>
<dbReference type="SUPFAM" id="SSF51120">
    <property type="entry name" value="beta-Roll"/>
    <property type="match status" value="5"/>
</dbReference>
<dbReference type="Gene3D" id="2.150.10.10">
    <property type="entry name" value="Serralysin-like metalloprotease, C-terminal"/>
    <property type="match status" value="4"/>
</dbReference>
<dbReference type="PROSITE" id="PS00330">
    <property type="entry name" value="HEMOLYSIN_CALCIUM"/>
    <property type="match status" value="11"/>
</dbReference>
<keyword evidence="6" id="KW-0677">Repeat</keyword>
<keyword evidence="3" id="KW-0964">Secreted</keyword>
<comment type="caution">
    <text evidence="10">The sequence shown here is derived from an EMBL/GenBank/DDBJ whole genome shotgun (WGS) entry which is preliminary data.</text>
</comment>